<dbReference type="OrthoDB" id="411145at2759"/>
<dbReference type="Proteomes" id="UP000825890">
    <property type="component" value="Unassembled WGS sequence"/>
</dbReference>
<dbReference type="RefSeq" id="XP_044654555.1">
    <property type="nucleotide sequence ID" value="XM_044798620.1"/>
</dbReference>
<dbReference type="EMBL" id="BOLY01000002">
    <property type="protein sequence ID" value="GIZ40068.1"/>
    <property type="molecule type" value="Genomic_DNA"/>
</dbReference>
<keyword evidence="2" id="KW-1185">Reference proteome</keyword>
<organism evidence="1 2">
    <name type="scientific">Cercospora kikuchii</name>
    <dbReference type="NCBI Taxonomy" id="84275"/>
    <lineage>
        <taxon>Eukaryota</taxon>
        <taxon>Fungi</taxon>
        <taxon>Dikarya</taxon>
        <taxon>Ascomycota</taxon>
        <taxon>Pezizomycotina</taxon>
        <taxon>Dothideomycetes</taxon>
        <taxon>Dothideomycetidae</taxon>
        <taxon>Mycosphaerellales</taxon>
        <taxon>Mycosphaerellaceae</taxon>
        <taxon>Cercospora</taxon>
    </lineage>
</organism>
<protein>
    <recommendedName>
        <fullName evidence="3">Aminoglycoside phosphotransferase domain-containing protein</fullName>
    </recommendedName>
</protein>
<proteinExistence type="predicted"/>
<gene>
    <name evidence="1" type="ORF">CKM354_000342200</name>
</gene>
<name>A0A9P3FAJ3_9PEZI</name>
<dbReference type="AlphaFoldDB" id="A0A9P3FAJ3"/>
<evidence type="ECO:0008006" key="3">
    <source>
        <dbReference type="Google" id="ProtNLM"/>
    </source>
</evidence>
<dbReference type="PANTHER" id="PTHR23020">
    <property type="entry name" value="UNCHARACTERIZED NUCLEAR HORMONE RECEPTOR-RELATED"/>
    <property type="match status" value="1"/>
</dbReference>
<dbReference type="Pfam" id="PF02958">
    <property type="entry name" value="EcKL"/>
    <property type="match status" value="1"/>
</dbReference>
<dbReference type="InterPro" id="IPR052961">
    <property type="entry name" value="Oxido-Kinase-like_Enzymes"/>
</dbReference>
<sequence length="395" mass="44183">MSSPNDEIATTAKGLLERLDLQLEKFDIRQKLWQGYGYVCGVEGSSDLGTSQSLILKYVWPPPSRDAESEGHIRKVISYSVEQHFYTTLAPLLPREIAIAQCYASINAEGKVALLLEDLRTRFPVAGEKKATLNNAQVHAAINWLARFHSFWLQNLAQASKYRLRLPPLEDSQSQEALGDHREGGVWLNGGYTYLSTRRSEFESLSQDDSSEWSRALCAPVHNSGTSIAEQVARVLSPATVTSRSGLDQYQCLIHGDVKSENLFTTKSGEAVAFFDFQYVGLGCGLSDLAKLFTCSVPEASLHECNGADGLPNALTMGQGEKALLSSYRKTFEEASGKHYPWDLFVMHWQVALIDWIRFQASWGFWGNTEWLEARARSILADREWLNWLSCACEP</sequence>
<dbReference type="PANTHER" id="PTHR23020:SF41">
    <property type="entry name" value="AMINOGLYCOSIDE PHOSPHOTRANSFERASE DOMAIN-CONTAINING PROTEIN"/>
    <property type="match status" value="1"/>
</dbReference>
<dbReference type="GeneID" id="68288997"/>
<evidence type="ECO:0000313" key="1">
    <source>
        <dbReference type="EMBL" id="GIZ40068.1"/>
    </source>
</evidence>
<dbReference type="SUPFAM" id="SSF56112">
    <property type="entry name" value="Protein kinase-like (PK-like)"/>
    <property type="match status" value="1"/>
</dbReference>
<dbReference type="InterPro" id="IPR004119">
    <property type="entry name" value="EcKL"/>
</dbReference>
<dbReference type="Gene3D" id="3.90.1200.10">
    <property type="match status" value="1"/>
</dbReference>
<evidence type="ECO:0000313" key="2">
    <source>
        <dbReference type="Proteomes" id="UP000825890"/>
    </source>
</evidence>
<comment type="caution">
    <text evidence="1">The sequence shown here is derived from an EMBL/GenBank/DDBJ whole genome shotgun (WGS) entry which is preliminary data.</text>
</comment>
<dbReference type="InterPro" id="IPR011009">
    <property type="entry name" value="Kinase-like_dom_sf"/>
</dbReference>
<accession>A0A9P3FAJ3</accession>
<reference evidence="1 2" key="1">
    <citation type="submission" date="2021-01" db="EMBL/GenBank/DDBJ databases">
        <title>Cercospora kikuchii MAFF 305040 whole genome shotgun sequence.</title>
        <authorList>
            <person name="Kashiwa T."/>
            <person name="Suzuki T."/>
        </authorList>
    </citation>
    <scope>NUCLEOTIDE SEQUENCE [LARGE SCALE GENOMIC DNA]</scope>
    <source>
        <strain evidence="1 2">MAFF 305040</strain>
    </source>
</reference>